<sequence length="107" mass="11597">MRSSSSETSWGCSGSSSKSCKHVIYFFTVIQSAGPSSSSSLSSPKASNALFNISYLVYFNIRSFVADSLSMPSICNKNCVVEPFKINVRNTMPPVKNTNIVPIAGFR</sequence>
<dbReference type="EMBL" id="GBRH01210659">
    <property type="protein sequence ID" value="JAD87236.1"/>
    <property type="molecule type" value="Transcribed_RNA"/>
</dbReference>
<protein>
    <submittedName>
        <fullName evidence="1">Uncharacterized protein</fullName>
    </submittedName>
</protein>
<reference evidence="1" key="1">
    <citation type="submission" date="2014-09" db="EMBL/GenBank/DDBJ databases">
        <authorList>
            <person name="Magalhaes I.L.F."/>
            <person name="Oliveira U."/>
            <person name="Santos F.R."/>
            <person name="Vidigal T.H.D.A."/>
            <person name="Brescovit A.D."/>
            <person name="Santos A.J."/>
        </authorList>
    </citation>
    <scope>NUCLEOTIDE SEQUENCE</scope>
    <source>
        <tissue evidence="1">Shoot tissue taken approximately 20 cm above the soil surface</tissue>
    </source>
</reference>
<dbReference type="AlphaFoldDB" id="A0A0A9DHD8"/>
<name>A0A0A9DHD8_ARUDO</name>
<organism evidence="1">
    <name type="scientific">Arundo donax</name>
    <name type="common">Giant reed</name>
    <name type="synonym">Donax arundinaceus</name>
    <dbReference type="NCBI Taxonomy" id="35708"/>
    <lineage>
        <taxon>Eukaryota</taxon>
        <taxon>Viridiplantae</taxon>
        <taxon>Streptophyta</taxon>
        <taxon>Embryophyta</taxon>
        <taxon>Tracheophyta</taxon>
        <taxon>Spermatophyta</taxon>
        <taxon>Magnoliopsida</taxon>
        <taxon>Liliopsida</taxon>
        <taxon>Poales</taxon>
        <taxon>Poaceae</taxon>
        <taxon>PACMAD clade</taxon>
        <taxon>Arundinoideae</taxon>
        <taxon>Arundineae</taxon>
        <taxon>Arundo</taxon>
    </lineage>
</organism>
<reference evidence="1" key="2">
    <citation type="journal article" date="2015" name="Data Brief">
        <title>Shoot transcriptome of the giant reed, Arundo donax.</title>
        <authorList>
            <person name="Barrero R.A."/>
            <person name="Guerrero F.D."/>
            <person name="Moolhuijzen P."/>
            <person name="Goolsby J.A."/>
            <person name="Tidwell J."/>
            <person name="Bellgard S.E."/>
            <person name="Bellgard M.I."/>
        </authorList>
    </citation>
    <scope>NUCLEOTIDE SEQUENCE</scope>
    <source>
        <tissue evidence="1">Shoot tissue taken approximately 20 cm above the soil surface</tissue>
    </source>
</reference>
<proteinExistence type="predicted"/>
<evidence type="ECO:0000313" key="1">
    <source>
        <dbReference type="EMBL" id="JAD87236.1"/>
    </source>
</evidence>
<accession>A0A0A9DHD8</accession>